<dbReference type="GO" id="GO:0016757">
    <property type="term" value="F:glycosyltransferase activity"/>
    <property type="evidence" value="ECO:0007669"/>
    <property type="project" value="InterPro"/>
</dbReference>
<organism evidence="2 3">
    <name type="scientific">Algibacter marinivivus</name>
    <dbReference type="NCBI Taxonomy" id="2100723"/>
    <lineage>
        <taxon>Bacteria</taxon>
        <taxon>Pseudomonadati</taxon>
        <taxon>Bacteroidota</taxon>
        <taxon>Flavobacteriia</taxon>
        <taxon>Flavobacteriales</taxon>
        <taxon>Flavobacteriaceae</taxon>
        <taxon>Algibacter</taxon>
    </lineage>
</organism>
<evidence type="ECO:0000313" key="3">
    <source>
        <dbReference type="Proteomes" id="UP000245375"/>
    </source>
</evidence>
<comment type="caution">
    <text evidence="2">The sequence shown here is derived from an EMBL/GenBank/DDBJ whole genome shotgun (WGS) entry which is preliminary data.</text>
</comment>
<evidence type="ECO:0000259" key="1">
    <source>
        <dbReference type="Pfam" id="PF00534"/>
    </source>
</evidence>
<reference evidence="3" key="2">
    <citation type="submission" date="2018-05" db="EMBL/GenBank/DDBJ databases">
        <title>Algibacter marinivivus sp. nov., isolated from sample around a algae.</title>
        <authorList>
            <person name="Lu D."/>
        </authorList>
    </citation>
    <scope>NUCLEOTIDE SEQUENCE [LARGE SCALE GENOMIC DNA]</scope>
    <source>
        <strain evidence="3">ZY111</strain>
    </source>
</reference>
<dbReference type="OrthoDB" id="9811239at2"/>
<gene>
    <name evidence="2" type="ORF">DIS18_11275</name>
</gene>
<dbReference type="PANTHER" id="PTHR12526">
    <property type="entry name" value="GLYCOSYLTRANSFERASE"/>
    <property type="match status" value="1"/>
</dbReference>
<keyword evidence="3" id="KW-1185">Reference proteome</keyword>
<dbReference type="Proteomes" id="UP000245375">
    <property type="component" value="Unassembled WGS sequence"/>
</dbReference>
<reference evidence="3" key="3">
    <citation type="submission" date="2018-05" db="EMBL/GenBank/DDBJ databases">
        <authorList>
            <person name="Lu D."/>
        </authorList>
    </citation>
    <scope>NUCLEOTIDE SEQUENCE [LARGE SCALE GENOMIC DNA]</scope>
    <source>
        <strain evidence="3">ZY111</strain>
    </source>
</reference>
<dbReference type="RefSeq" id="WP_109353158.1">
    <property type="nucleotide sequence ID" value="NZ_QFRI01000002.1"/>
</dbReference>
<dbReference type="Pfam" id="PF00534">
    <property type="entry name" value="Glycos_transf_1"/>
    <property type="match status" value="1"/>
</dbReference>
<proteinExistence type="predicted"/>
<reference evidence="2 3" key="1">
    <citation type="submission" date="2018-05" db="EMBL/GenBank/DDBJ databases">
        <title>Algibacter marinivivus sp. nov., isolated from sample around a algae.</title>
        <authorList>
            <person name="Zhong X."/>
        </authorList>
    </citation>
    <scope>NUCLEOTIDE SEQUENCE [LARGE SCALE GENOMIC DNA]</scope>
    <source>
        <strain evidence="2 3">ZY111</strain>
    </source>
</reference>
<dbReference type="EMBL" id="QFRI01000002">
    <property type="protein sequence ID" value="PWH82803.1"/>
    <property type="molecule type" value="Genomic_DNA"/>
</dbReference>
<feature type="domain" description="Glycosyl transferase family 1" evidence="1">
    <location>
        <begin position="208"/>
        <end position="346"/>
    </location>
</feature>
<dbReference type="SUPFAM" id="SSF53756">
    <property type="entry name" value="UDP-Glycosyltransferase/glycogen phosphorylase"/>
    <property type="match status" value="1"/>
</dbReference>
<protein>
    <recommendedName>
        <fullName evidence="1">Glycosyl transferase family 1 domain-containing protein</fullName>
    </recommendedName>
</protein>
<accession>A0A2U2X4T9</accession>
<dbReference type="Gene3D" id="3.40.50.2000">
    <property type="entry name" value="Glycogen Phosphorylase B"/>
    <property type="match status" value="1"/>
</dbReference>
<sequence length="397" mass="45462">MKRQIKKILDFFIGLFNIFKLYLLDYKKMKNSELVFFFPFYHTGGAERVHLNIVQAVSNKKCCIIFTQNSATQNFLKGFKQIGSVVELNSILNKRSKTINKILENTLLKAMNNSIHIKTVFGANSNYFYEILPKISYSKLRVDLIHALAENDDREILLTKSARFLDNRIVINKKGKKDFEALYKSYNIPSGLLNKINTIQNGISIPEEFDFNINDKDFSKIKIGFIGRWSEEKRPNVFLKTAKIINNLYDNVSFVMAGTGMKSNIDAIENSGVLFLGEITDNSELKELYNALNICVISSVYEGFPMVFMESMLYGVIPISTNVGGVSEHITNSENGFLIDDNSSEDVLVKDFVKCIQHLINDTSEFKLITERSHNYAIENFNIKKFNKSYQKLLINN</sequence>
<evidence type="ECO:0000313" key="2">
    <source>
        <dbReference type="EMBL" id="PWH82803.1"/>
    </source>
</evidence>
<dbReference type="AlphaFoldDB" id="A0A2U2X4T9"/>
<dbReference type="InterPro" id="IPR001296">
    <property type="entry name" value="Glyco_trans_1"/>
</dbReference>
<name>A0A2U2X4T9_9FLAO</name>
<dbReference type="CDD" id="cd03801">
    <property type="entry name" value="GT4_PimA-like"/>
    <property type="match status" value="1"/>
</dbReference>